<feature type="non-terminal residue" evidence="1">
    <location>
        <position position="98"/>
    </location>
</feature>
<accession>A0A382NMZ1</accession>
<organism evidence="1">
    <name type="scientific">marine metagenome</name>
    <dbReference type="NCBI Taxonomy" id="408172"/>
    <lineage>
        <taxon>unclassified sequences</taxon>
        <taxon>metagenomes</taxon>
        <taxon>ecological metagenomes</taxon>
    </lineage>
</organism>
<proteinExistence type="predicted"/>
<gene>
    <name evidence="1" type="ORF">METZ01_LOCUS315427</name>
</gene>
<protein>
    <submittedName>
        <fullName evidence="1">Uncharacterized protein</fullName>
    </submittedName>
</protein>
<dbReference type="EMBL" id="UINC01101622">
    <property type="protein sequence ID" value="SVC62573.1"/>
    <property type="molecule type" value="Genomic_DNA"/>
</dbReference>
<dbReference type="AlphaFoldDB" id="A0A382NMZ1"/>
<reference evidence="1" key="1">
    <citation type="submission" date="2018-05" db="EMBL/GenBank/DDBJ databases">
        <authorList>
            <person name="Lanie J.A."/>
            <person name="Ng W.-L."/>
            <person name="Kazmierczak K.M."/>
            <person name="Andrzejewski T.M."/>
            <person name="Davidsen T.M."/>
            <person name="Wayne K.J."/>
            <person name="Tettelin H."/>
            <person name="Glass J.I."/>
            <person name="Rusch D."/>
            <person name="Podicherti R."/>
            <person name="Tsui H.-C.T."/>
            <person name="Winkler M.E."/>
        </authorList>
    </citation>
    <scope>NUCLEOTIDE SEQUENCE</scope>
</reference>
<sequence length="98" mass="11688">MKNKKLKYWTSWDQILGVKSKNEKDFWVDVGKALKRNWKMYKQWSSSKLLVTLSEMIKVNNYKHVRTEIVENFVRSFEGTPRKPEGIKLVDTITHSIK</sequence>
<evidence type="ECO:0000313" key="1">
    <source>
        <dbReference type="EMBL" id="SVC62573.1"/>
    </source>
</evidence>
<name>A0A382NMZ1_9ZZZZ</name>